<dbReference type="PROSITE" id="PS00211">
    <property type="entry name" value="ABC_TRANSPORTER_1"/>
    <property type="match status" value="1"/>
</dbReference>
<gene>
    <name evidence="9" type="ORF">AVO45_01980</name>
</gene>
<keyword evidence="4" id="KW-1003">Cell membrane</keyword>
<dbReference type="InterPro" id="IPR050086">
    <property type="entry name" value="MetN_ABC_transporter-like"/>
</dbReference>
<dbReference type="GO" id="GO:0005886">
    <property type="term" value="C:plasma membrane"/>
    <property type="evidence" value="ECO:0007669"/>
    <property type="project" value="UniProtKB-SubCell"/>
</dbReference>
<dbReference type="GO" id="GO:0016887">
    <property type="term" value="F:ATP hydrolysis activity"/>
    <property type="evidence" value="ECO:0007669"/>
    <property type="project" value="InterPro"/>
</dbReference>
<protein>
    <submittedName>
        <fullName evidence="9">ABC transporter ATP-binding protein</fullName>
    </submittedName>
</protein>
<dbReference type="STRING" id="1685379.AVO45_01980"/>
<evidence type="ECO:0000313" key="10">
    <source>
        <dbReference type="Proteomes" id="UP000053791"/>
    </source>
</evidence>
<proteinExistence type="inferred from homology"/>
<dbReference type="AlphaFoldDB" id="A0A101CYS3"/>
<reference evidence="9 10" key="1">
    <citation type="submission" date="2015-12" db="EMBL/GenBank/DDBJ databases">
        <authorList>
            <person name="Shamseldin A."/>
            <person name="Moawad H."/>
            <person name="Abd El-Rahim W.M."/>
            <person name="Sadowsky M.J."/>
        </authorList>
    </citation>
    <scope>NUCLEOTIDE SEQUENCE [LARGE SCALE GENOMIC DNA]</scope>
    <source>
        <strain evidence="9 10">ZGT118</strain>
    </source>
</reference>
<evidence type="ECO:0000256" key="7">
    <source>
        <dbReference type="ARBA" id="ARBA00023136"/>
    </source>
</evidence>
<dbReference type="RefSeq" id="WP_068343997.1">
    <property type="nucleotide sequence ID" value="NZ_LQBQ01000001.1"/>
</dbReference>
<dbReference type="Pfam" id="PF00005">
    <property type="entry name" value="ABC_tran"/>
    <property type="match status" value="1"/>
</dbReference>
<dbReference type="SMART" id="SM00382">
    <property type="entry name" value="AAA"/>
    <property type="match status" value="1"/>
</dbReference>
<evidence type="ECO:0000256" key="3">
    <source>
        <dbReference type="ARBA" id="ARBA00022448"/>
    </source>
</evidence>
<dbReference type="Gene3D" id="3.40.50.300">
    <property type="entry name" value="P-loop containing nucleotide triphosphate hydrolases"/>
    <property type="match status" value="1"/>
</dbReference>
<comment type="similarity">
    <text evidence="2">Belongs to the ABC transporter superfamily.</text>
</comment>
<keyword evidence="10" id="KW-1185">Reference proteome</keyword>
<dbReference type="SUPFAM" id="SSF52540">
    <property type="entry name" value="P-loop containing nucleoside triphosphate hydrolases"/>
    <property type="match status" value="1"/>
</dbReference>
<dbReference type="PROSITE" id="PS50893">
    <property type="entry name" value="ABC_TRANSPORTER_2"/>
    <property type="match status" value="1"/>
</dbReference>
<dbReference type="OrthoDB" id="9802264at2"/>
<keyword evidence="6 9" id="KW-0067">ATP-binding</keyword>
<evidence type="ECO:0000256" key="4">
    <source>
        <dbReference type="ARBA" id="ARBA00022475"/>
    </source>
</evidence>
<organism evidence="9 10">
    <name type="scientific">Ruegeria marisrubri</name>
    <dbReference type="NCBI Taxonomy" id="1685379"/>
    <lineage>
        <taxon>Bacteria</taxon>
        <taxon>Pseudomonadati</taxon>
        <taxon>Pseudomonadota</taxon>
        <taxon>Alphaproteobacteria</taxon>
        <taxon>Rhodobacterales</taxon>
        <taxon>Roseobacteraceae</taxon>
        <taxon>Ruegeria</taxon>
    </lineage>
</organism>
<comment type="subcellular location">
    <subcellularLocation>
        <location evidence="1">Cell membrane</location>
        <topology evidence="1">Peripheral membrane protein</topology>
    </subcellularLocation>
</comment>
<evidence type="ECO:0000256" key="1">
    <source>
        <dbReference type="ARBA" id="ARBA00004202"/>
    </source>
</evidence>
<dbReference type="PANTHER" id="PTHR43166">
    <property type="entry name" value="AMINO ACID IMPORT ATP-BINDING PROTEIN"/>
    <property type="match status" value="1"/>
</dbReference>
<dbReference type="InterPro" id="IPR003439">
    <property type="entry name" value="ABC_transporter-like_ATP-bd"/>
</dbReference>
<dbReference type="InterPro" id="IPR017871">
    <property type="entry name" value="ABC_transporter-like_CS"/>
</dbReference>
<evidence type="ECO:0000256" key="2">
    <source>
        <dbReference type="ARBA" id="ARBA00005417"/>
    </source>
</evidence>
<accession>A0A101CYS3</accession>
<feature type="domain" description="ABC transporter" evidence="8">
    <location>
        <begin position="10"/>
        <end position="238"/>
    </location>
</feature>
<dbReference type="InterPro" id="IPR027417">
    <property type="entry name" value="P-loop_NTPase"/>
</dbReference>
<dbReference type="PANTHER" id="PTHR43166:SF9">
    <property type="entry name" value="GLUTAMATE_ASPARTATE IMPORT ATP-BINDING PROTEIN GLTL"/>
    <property type="match status" value="1"/>
</dbReference>
<sequence>MRDLSAETRIGLEALGLRIGRNGGTLLDVPRLVFDGPGPTLILGPNGAGKSLLLRCLHGLIKPDAGQVRQDGAPLGPAQKARQAMVFQQPVLLRRSVAGNLDFVLRRRGMVRATRKDRIAALLAEGGLSDKARQSARSLSGGEAQRLAILRALATEPDILFLDEPTSALDPAATLAIERMVLRASAQGVRIVMVSHDIGQARRLAADAAMMQGGRVVEHGPASEVLETPKSEAARRYLAGGLIL</sequence>
<keyword evidence="3" id="KW-0813">Transport</keyword>
<dbReference type="GO" id="GO:0005524">
    <property type="term" value="F:ATP binding"/>
    <property type="evidence" value="ECO:0007669"/>
    <property type="project" value="UniProtKB-KW"/>
</dbReference>
<comment type="caution">
    <text evidence="9">The sequence shown here is derived from an EMBL/GenBank/DDBJ whole genome shotgun (WGS) entry which is preliminary data.</text>
</comment>
<keyword evidence="5" id="KW-0547">Nucleotide-binding</keyword>
<name>A0A101CYS3_9RHOB</name>
<evidence type="ECO:0000256" key="5">
    <source>
        <dbReference type="ARBA" id="ARBA00022741"/>
    </source>
</evidence>
<dbReference type="Proteomes" id="UP000053791">
    <property type="component" value="Unassembled WGS sequence"/>
</dbReference>
<keyword evidence="7" id="KW-0472">Membrane</keyword>
<evidence type="ECO:0000256" key="6">
    <source>
        <dbReference type="ARBA" id="ARBA00022840"/>
    </source>
</evidence>
<evidence type="ECO:0000313" key="9">
    <source>
        <dbReference type="EMBL" id="KUJ85775.1"/>
    </source>
</evidence>
<dbReference type="InterPro" id="IPR003593">
    <property type="entry name" value="AAA+_ATPase"/>
</dbReference>
<evidence type="ECO:0000259" key="8">
    <source>
        <dbReference type="PROSITE" id="PS50893"/>
    </source>
</evidence>
<dbReference type="EMBL" id="LQBQ01000001">
    <property type="protein sequence ID" value="KUJ85775.1"/>
    <property type="molecule type" value="Genomic_DNA"/>
</dbReference>